<organism evidence="1">
    <name type="scientific">Clostridium perfringens</name>
    <dbReference type="NCBI Taxonomy" id="1502"/>
    <lineage>
        <taxon>Bacteria</taxon>
        <taxon>Bacillati</taxon>
        <taxon>Bacillota</taxon>
        <taxon>Clostridia</taxon>
        <taxon>Eubacteriales</taxon>
        <taxon>Clostridiaceae</taxon>
        <taxon>Clostridium</taxon>
    </lineage>
</organism>
<gene>
    <name evidence="1" type="ORF">I9080_002884</name>
</gene>
<dbReference type="Proteomes" id="UP000859547">
    <property type="component" value="Unassembled WGS sequence"/>
</dbReference>
<dbReference type="EMBL" id="DACTCB010000022">
    <property type="protein sequence ID" value="HAT4309040.1"/>
    <property type="molecule type" value="Genomic_DNA"/>
</dbReference>
<protein>
    <submittedName>
        <fullName evidence="1">Phage tail protein</fullName>
    </submittedName>
</protein>
<dbReference type="AlphaFoldDB" id="A0A8H9QZD2"/>
<name>A0A8H9QZD2_CLOPF</name>
<proteinExistence type="predicted"/>
<comment type="caution">
    <text evidence="1">The sequence shown here is derived from an EMBL/GenBank/DDBJ whole genome shotgun (WGS) entry which is preliminary data.</text>
</comment>
<dbReference type="InterPro" id="IPR006520">
    <property type="entry name" value="Dit_BPSPP_N"/>
</dbReference>
<reference evidence="1" key="2">
    <citation type="submission" date="2020-07" db="EMBL/GenBank/DDBJ databases">
        <authorList>
            <consortium name="NCBI Pathogen Detection Project"/>
        </authorList>
    </citation>
    <scope>NUCLEOTIDE SEQUENCE</scope>
    <source>
        <strain evidence="1">C8</strain>
    </source>
</reference>
<reference evidence="1" key="1">
    <citation type="journal article" date="2018" name="Genome Biol.">
        <title>SKESA: strategic k-mer extension for scrupulous assemblies.</title>
        <authorList>
            <person name="Souvorov A."/>
            <person name="Agarwala R."/>
            <person name="Lipman D.J."/>
        </authorList>
    </citation>
    <scope>NUCLEOTIDE SEQUENCE</scope>
    <source>
        <strain evidence="1">C8</strain>
    </source>
</reference>
<dbReference type="NCBIfam" id="TIGR01633">
    <property type="entry name" value="phi3626_gp14_N"/>
    <property type="match status" value="1"/>
</dbReference>
<accession>A0A8H9QZD2</accession>
<sequence length="239" mass="27729">MHRPVSFNFNNKNSWYGFKIKILDKIIIPFPQKKQSTIKIPGGEDQVEVEGGYEDITIPVKIDILDKKMIKTKYREIKRWLSIIEDDHLIFSDDLDFFYKVKMIDLKEFETQFEISGVATINFICSPYLYLVNGECEIDFENNLFNEFPLSAEPVYRIVGNGTIKLNINSKVVTIDLADEIIVDIPRKLTLRNGKIEGKRKKGKWEDLELIPGDNNLSYELTPGTTLESFTLIPNWRTL</sequence>
<evidence type="ECO:0000313" key="1">
    <source>
        <dbReference type="EMBL" id="HAT4309040.1"/>
    </source>
</evidence>
<dbReference type="Gene3D" id="2.40.30.200">
    <property type="match status" value="1"/>
</dbReference>